<accession>A0ABW1RUX2</accession>
<evidence type="ECO:0000256" key="2">
    <source>
        <dbReference type="ARBA" id="ARBA00010992"/>
    </source>
</evidence>
<name>A0ABW1RUX2_9LACO</name>
<dbReference type="Pfam" id="PF00083">
    <property type="entry name" value="Sugar_tr"/>
    <property type="match status" value="1"/>
</dbReference>
<reference evidence="11" key="1">
    <citation type="journal article" date="2019" name="Int. J. Syst. Evol. Microbiol.">
        <title>The Global Catalogue of Microorganisms (GCM) 10K type strain sequencing project: providing services to taxonomists for standard genome sequencing and annotation.</title>
        <authorList>
            <consortium name="The Broad Institute Genomics Platform"/>
            <consortium name="The Broad Institute Genome Sequencing Center for Infectious Disease"/>
            <person name="Wu L."/>
            <person name="Ma J."/>
        </authorList>
    </citation>
    <scope>NUCLEOTIDE SEQUENCE [LARGE SCALE GENOMIC DNA]</scope>
    <source>
        <strain evidence="11">CCM 8924</strain>
    </source>
</reference>
<feature type="transmembrane region" description="Helical" evidence="8">
    <location>
        <begin position="330"/>
        <end position="349"/>
    </location>
</feature>
<feature type="transmembrane region" description="Helical" evidence="8">
    <location>
        <begin position="361"/>
        <end position="386"/>
    </location>
</feature>
<dbReference type="PRINTS" id="PR00171">
    <property type="entry name" value="SUGRTRNSPORT"/>
</dbReference>
<evidence type="ECO:0000256" key="4">
    <source>
        <dbReference type="ARBA" id="ARBA00022692"/>
    </source>
</evidence>
<dbReference type="SUPFAM" id="SSF103473">
    <property type="entry name" value="MFS general substrate transporter"/>
    <property type="match status" value="1"/>
</dbReference>
<dbReference type="PANTHER" id="PTHR48020">
    <property type="entry name" value="PROTON MYO-INOSITOL COTRANSPORTER"/>
    <property type="match status" value="1"/>
</dbReference>
<feature type="transmembrane region" description="Helical" evidence="8">
    <location>
        <begin position="59"/>
        <end position="78"/>
    </location>
</feature>
<evidence type="ECO:0000256" key="7">
    <source>
        <dbReference type="RuleBase" id="RU003346"/>
    </source>
</evidence>
<evidence type="ECO:0000313" key="11">
    <source>
        <dbReference type="Proteomes" id="UP001596158"/>
    </source>
</evidence>
<dbReference type="InterPro" id="IPR005829">
    <property type="entry name" value="Sugar_transporter_CS"/>
</dbReference>
<dbReference type="Gene3D" id="1.20.1250.20">
    <property type="entry name" value="MFS general substrate transporter like domains"/>
    <property type="match status" value="1"/>
</dbReference>
<dbReference type="RefSeq" id="WP_228179951.1">
    <property type="nucleotide sequence ID" value="NZ_BJDT01000001.1"/>
</dbReference>
<dbReference type="PROSITE" id="PS50850">
    <property type="entry name" value="MFS"/>
    <property type="match status" value="1"/>
</dbReference>
<feature type="transmembrane region" description="Helical" evidence="8">
    <location>
        <begin position="427"/>
        <end position="448"/>
    </location>
</feature>
<dbReference type="InterPro" id="IPR003663">
    <property type="entry name" value="Sugar/inositol_transpt"/>
</dbReference>
<sequence length="461" mass="50097">MFFISYKEKSGPKKNNSFLNYTSYIIALGGFLFGYDTGVINGALTFISRADQLGAAPSTQGLISSSLVLGCMFGALAVTKLADNLGRKKLLQLVAAVFTIATVACSLSINAWMLIISRFILGLSVGCASSLSPLYLDEISPDRLKTRNVNKNAIAIVIGQLTAFTVNAILGSLWPNWHPIWRVMMLAAAIPAIFLWIASANIPNSPFWYLLKRQRDRAQGVFKKLGFPKLDIRENINEAKQAIGQGEKINWQLIFSSKASIYLLGAGLTIGFIQQASGINTVMYYGSTILEKVGLGSGASLYGNVLIGVVSAIAIFAGKHVVEQISPYRLLTIGLMSNVFSLALLSWVMKTTPLASSMNNILILIILAYFLATQQGLVSPVTWMLLSEMFPQQLRTTFNAISTAMIWLTNFGISLVFPLLIAQQGTAGVFLIFTFANFGCIILAAVFANSHLVKRATAKFE</sequence>
<feature type="domain" description="Major facilitator superfamily (MFS) profile" evidence="9">
    <location>
        <begin position="22"/>
        <end position="452"/>
    </location>
</feature>
<feature type="transmembrane region" description="Helical" evidence="8">
    <location>
        <begin position="152"/>
        <end position="174"/>
    </location>
</feature>
<evidence type="ECO:0000256" key="1">
    <source>
        <dbReference type="ARBA" id="ARBA00004651"/>
    </source>
</evidence>
<keyword evidence="4 8" id="KW-0812">Transmembrane</keyword>
<comment type="similarity">
    <text evidence="2 7">Belongs to the major facilitator superfamily. Sugar transporter (TC 2.A.1.1) family.</text>
</comment>
<keyword evidence="6 8" id="KW-0472">Membrane</keyword>
<feature type="transmembrane region" description="Helical" evidence="8">
    <location>
        <begin position="261"/>
        <end position="279"/>
    </location>
</feature>
<dbReference type="InterPro" id="IPR036259">
    <property type="entry name" value="MFS_trans_sf"/>
</dbReference>
<evidence type="ECO:0000256" key="3">
    <source>
        <dbReference type="ARBA" id="ARBA00022448"/>
    </source>
</evidence>
<comment type="subcellular location">
    <subcellularLocation>
        <location evidence="1">Cell membrane</location>
        <topology evidence="1">Multi-pass membrane protein</topology>
    </subcellularLocation>
</comment>
<keyword evidence="5 8" id="KW-1133">Transmembrane helix</keyword>
<feature type="transmembrane region" description="Helical" evidence="8">
    <location>
        <begin position="180"/>
        <end position="202"/>
    </location>
</feature>
<feature type="transmembrane region" description="Helical" evidence="8">
    <location>
        <begin position="90"/>
        <end position="109"/>
    </location>
</feature>
<proteinExistence type="inferred from homology"/>
<comment type="caution">
    <text evidence="10">The sequence shown here is derived from an EMBL/GenBank/DDBJ whole genome shotgun (WGS) entry which is preliminary data.</text>
</comment>
<keyword evidence="11" id="KW-1185">Reference proteome</keyword>
<dbReference type="InterPro" id="IPR050814">
    <property type="entry name" value="Myo-inositol_Transporter"/>
</dbReference>
<gene>
    <name evidence="10" type="ORF">ACFQGR_07310</name>
</gene>
<protein>
    <submittedName>
        <fullName evidence="10">Sugar porter family MFS transporter</fullName>
    </submittedName>
</protein>
<evidence type="ECO:0000259" key="9">
    <source>
        <dbReference type="PROSITE" id="PS50850"/>
    </source>
</evidence>
<feature type="transmembrane region" description="Helical" evidence="8">
    <location>
        <begin position="398"/>
        <end position="421"/>
    </location>
</feature>
<dbReference type="Proteomes" id="UP001596158">
    <property type="component" value="Unassembled WGS sequence"/>
</dbReference>
<dbReference type="InterPro" id="IPR020846">
    <property type="entry name" value="MFS_dom"/>
</dbReference>
<evidence type="ECO:0000256" key="5">
    <source>
        <dbReference type="ARBA" id="ARBA00022989"/>
    </source>
</evidence>
<dbReference type="PROSITE" id="PS00217">
    <property type="entry name" value="SUGAR_TRANSPORT_2"/>
    <property type="match status" value="1"/>
</dbReference>
<keyword evidence="3 7" id="KW-0813">Transport</keyword>
<feature type="transmembrane region" description="Helical" evidence="8">
    <location>
        <begin position="299"/>
        <end position="318"/>
    </location>
</feature>
<feature type="transmembrane region" description="Helical" evidence="8">
    <location>
        <begin position="21"/>
        <end position="47"/>
    </location>
</feature>
<dbReference type="EMBL" id="JBHSSG010000013">
    <property type="protein sequence ID" value="MFC6179191.1"/>
    <property type="molecule type" value="Genomic_DNA"/>
</dbReference>
<organism evidence="10 11">
    <name type="scientific">Weissella sagaensis</name>
    <dbReference type="NCBI Taxonomy" id="2559928"/>
    <lineage>
        <taxon>Bacteria</taxon>
        <taxon>Bacillati</taxon>
        <taxon>Bacillota</taxon>
        <taxon>Bacilli</taxon>
        <taxon>Lactobacillales</taxon>
        <taxon>Lactobacillaceae</taxon>
        <taxon>Weissella</taxon>
    </lineage>
</organism>
<evidence type="ECO:0000313" key="10">
    <source>
        <dbReference type="EMBL" id="MFC6179191.1"/>
    </source>
</evidence>
<dbReference type="NCBIfam" id="TIGR00879">
    <property type="entry name" value="SP"/>
    <property type="match status" value="1"/>
</dbReference>
<dbReference type="InterPro" id="IPR005828">
    <property type="entry name" value="MFS_sugar_transport-like"/>
</dbReference>
<evidence type="ECO:0000256" key="8">
    <source>
        <dbReference type="SAM" id="Phobius"/>
    </source>
</evidence>
<dbReference type="PANTHER" id="PTHR48020:SF12">
    <property type="entry name" value="PROTON MYO-INOSITOL COTRANSPORTER"/>
    <property type="match status" value="1"/>
</dbReference>
<evidence type="ECO:0000256" key="6">
    <source>
        <dbReference type="ARBA" id="ARBA00023136"/>
    </source>
</evidence>